<accession>A0ABS5W8C1</accession>
<dbReference type="Gene3D" id="2.60.120.10">
    <property type="entry name" value="Jelly Rolls"/>
    <property type="match status" value="1"/>
</dbReference>
<dbReference type="Pfam" id="PF00027">
    <property type="entry name" value="cNMP_binding"/>
    <property type="match status" value="1"/>
</dbReference>
<dbReference type="InterPro" id="IPR000595">
    <property type="entry name" value="cNMP-bd_dom"/>
</dbReference>
<evidence type="ECO:0000259" key="1">
    <source>
        <dbReference type="PROSITE" id="PS50042"/>
    </source>
</evidence>
<feature type="domain" description="Cyclic nucleotide-binding" evidence="1">
    <location>
        <begin position="12"/>
        <end position="133"/>
    </location>
</feature>
<organism evidence="2 3">
    <name type="scientific">Zobellia barbeyronii</name>
    <dbReference type="NCBI Taxonomy" id="2748009"/>
    <lineage>
        <taxon>Bacteria</taxon>
        <taxon>Pseudomonadati</taxon>
        <taxon>Bacteroidota</taxon>
        <taxon>Flavobacteriia</taxon>
        <taxon>Flavobacteriales</taxon>
        <taxon>Flavobacteriaceae</taxon>
        <taxon>Zobellia</taxon>
    </lineage>
</organism>
<dbReference type="CDD" id="cd00038">
    <property type="entry name" value="CAP_ED"/>
    <property type="match status" value="1"/>
</dbReference>
<protein>
    <submittedName>
        <fullName evidence="2">Cyclic nucleotide-binding domain-containing protein</fullName>
    </submittedName>
</protein>
<sequence length="193" mass="22659">MKDQHFLNNIFRAQDFSAEEIDLIFPEFKQVSFTKSDFLLQEGTTENQYWFVESGFVRSFVIDTEGNDISTNFYSTGDIVIDWTSFFLRNPTRENIQALTDCICWQLDFDTFQTLFHNIRSFREQGRTTLVSSYFSLKQQSVSMIADQAKDRYLRLMKEKPHVIQNVSLKHIASFLGITDTSLSRLRKEISEE</sequence>
<dbReference type="InterPro" id="IPR018490">
    <property type="entry name" value="cNMP-bd_dom_sf"/>
</dbReference>
<name>A0ABS5W8C1_9FLAO</name>
<dbReference type="PROSITE" id="PS50042">
    <property type="entry name" value="CNMP_BINDING_3"/>
    <property type="match status" value="1"/>
</dbReference>
<dbReference type="InterPro" id="IPR050397">
    <property type="entry name" value="Env_Response_Regulators"/>
</dbReference>
<proteinExistence type="predicted"/>
<dbReference type="PANTHER" id="PTHR24567">
    <property type="entry name" value="CRP FAMILY TRANSCRIPTIONAL REGULATORY PROTEIN"/>
    <property type="match status" value="1"/>
</dbReference>
<evidence type="ECO:0000313" key="3">
    <source>
        <dbReference type="Proteomes" id="UP000740413"/>
    </source>
</evidence>
<comment type="caution">
    <text evidence="2">The sequence shown here is derived from an EMBL/GenBank/DDBJ whole genome shotgun (WGS) entry which is preliminary data.</text>
</comment>
<dbReference type="RefSeq" id="WP_214609987.1">
    <property type="nucleotide sequence ID" value="NZ_JACATN010000001.1"/>
</dbReference>
<dbReference type="InterPro" id="IPR014710">
    <property type="entry name" value="RmlC-like_jellyroll"/>
</dbReference>
<keyword evidence="3" id="KW-1185">Reference proteome</keyword>
<evidence type="ECO:0000313" key="2">
    <source>
        <dbReference type="EMBL" id="MBT2159690.1"/>
    </source>
</evidence>
<reference evidence="3" key="1">
    <citation type="submission" date="2023-07" db="EMBL/GenBank/DDBJ databases">
        <title>Zobellia barbeyronii sp. nov., a new marine flavobacterium, isolated from green and red algae.</title>
        <authorList>
            <person name="Nedashkovskaya O.I."/>
            <person name="Otstavnykh N."/>
            <person name="Zhukova N."/>
            <person name="Guzev K."/>
            <person name="Chausova V."/>
            <person name="Tekutyeva L."/>
            <person name="Mikhailov V."/>
            <person name="Isaeva M."/>
        </authorList>
    </citation>
    <scope>NUCLEOTIDE SEQUENCE [LARGE SCALE GENOMIC DNA]</scope>
    <source>
        <strain evidence="3">KMM 6746</strain>
    </source>
</reference>
<dbReference type="EMBL" id="JACATN010000001">
    <property type="protein sequence ID" value="MBT2159690.1"/>
    <property type="molecule type" value="Genomic_DNA"/>
</dbReference>
<dbReference type="Proteomes" id="UP000740413">
    <property type="component" value="Unassembled WGS sequence"/>
</dbReference>
<gene>
    <name evidence="2" type="ORF">HW347_00355</name>
</gene>
<dbReference type="SUPFAM" id="SSF51206">
    <property type="entry name" value="cAMP-binding domain-like"/>
    <property type="match status" value="1"/>
</dbReference>
<dbReference type="PANTHER" id="PTHR24567:SF76">
    <property type="entry name" value="CYCLIC NUCLEOTIDE-BINDING DOMAIN PROTEIN"/>
    <property type="match status" value="1"/>
</dbReference>